<dbReference type="PANTHER" id="PTHR42967:SF1">
    <property type="entry name" value="MBL FOLD METALLO-HYDROLASE"/>
    <property type="match status" value="1"/>
</dbReference>
<name>A0ABS9MJF6_9FIRM</name>
<dbReference type="EMBL" id="JAKNHQ010000010">
    <property type="protein sequence ID" value="MCG4610947.1"/>
    <property type="molecule type" value="Genomic_DNA"/>
</dbReference>
<gene>
    <name evidence="1" type="ORF">L0P57_08375</name>
</gene>
<keyword evidence="2" id="KW-1185">Reference proteome</keyword>
<dbReference type="PANTHER" id="PTHR42967">
    <property type="entry name" value="METAL DEPENDENT HYDROLASE"/>
    <property type="match status" value="1"/>
</dbReference>
<evidence type="ECO:0000313" key="1">
    <source>
        <dbReference type="EMBL" id="MCG4610947.1"/>
    </source>
</evidence>
<dbReference type="RefSeq" id="WP_237966811.1">
    <property type="nucleotide sequence ID" value="NZ_JAKNHQ010000010.1"/>
</dbReference>
<evidence type="ECO:0000313" key="2">
    <source>
        <dbReference type="Proteomes" id="UP001298681"/>
    </source>
</evidence>
<sequence>MPSVSIQYLYHSGFAVETASHLFIFDYYLDTPRGCGPDQGVVSPAMLQDRDVVVFVSHSHGDHYNPAIFQWRRVKPQIRYILADEIATKEDVLSVKAGKTYPLGGLEVRTLDSTDLGVAFLVKADGLCLYHAGDLNWWHWNDEPEEANRAMARRYQQQIDSLKGESIDIAFIPVDPRQEENALLGLDYFMKQVGARWIVPMHFGSNGSIFDRIGHDPRTASYRDRILQISHRGQRFQISIP</sequence>
<reference evidence="1 2" key="1">
    <citation type="submission" date="2022-01" db="EMBL/GenBank/DDBJ databases">
        <title>Collection of gut derived symbiotic bacterial strains cultured from healthy donors.</title>
        <authorList>
            <person name="Lin H."/>
            <person name="Kohout C."/>
            <person name="Waligurski E."/>
            <person name="Pamer E.G."/>
        </authorList>
    </citation>
    <scope>NUCLEOTIDE SEQUENCE [LARGE SCALE GENOMIC DNA]</scope>
    <source>
        <strain evidence="1 2">DFI.7.58</strain>
    </source>
</reference>
<dbReference type="Gene3D" id="3.60.15.10">
    <property type="entry name" value="Ribonuclease Z/Hydroxyacylglutathione hydrolase-like"/>
    <property type="match status" value="1"/>
</dbReference>
<organism evidence="1 2">
    <name type="scientific">Anaeromassilibacillus senegalensis</name>
    <dbReference type="NCBI Taxonomy" id="1673717"/>
    <lineage>
        <taxon>Bacteria</taxon>
        <taxon>Bacillati</taxon>
        <taxon>Bacillota</taxon>
        <taxon>Clostridia</taxon>
        <taxon>Eubacteriales</taxon>
        <taxon>Acutalibacteraceae</taxon>
        <taxon>Anaeromassilibacillus</taxon>
    </lineage>
</organism>
<dbReference type="Pfam" id="PF13483">
    <property type="entry name" value="Lactamase_B_3"/>
    <property type="match status" value="1"/>
</dbReference>
<dbReference type="Proteomes" id="UP001298681">
    <property type="component" value="Unassembled WGS sequence"/>
</dbReference>
<protein>
    <submittedName>
        <fullName evidence="1">MBL fold metallo-hydrolase</fullName>
    </submittedName>
</protein>
<accession>A0ABS9MJF6</accession>
<proteinExistence type="predicted"/>
<dbReference type="InterPro" id="IPR036866">
    <property type="entry name" value="RibonucZ/Hydroxyglut_hydro"/>
</dbReference>
<dbReference type="SUPFAM" id="SSF56281">
    <property type="entry name" value="Metallo-hydrolase/oxidoreductase"/>
    <property type="match status" value="1"/>
</dbReference>
<comment type="caution">
    <text evidence="1">The sequence shown here is derived from an EMBL/GenBank/DDBJ whole genome shotgun (WGS) entry which is preliminary data.</text>
</comment>